<reference evidence="3" key="1">
    <citation type="journal article" date="2022" name="Int. J. Mol. Sci.">
        <title>Draft Genome of Tanacetum Coccineum: Genomic Comparison of Closely Related Tanacetum-Family Plants.</title>
        <authorList>
            <person name="Yamashiro T."/>
            <person name="Shiraishi A."/>
            <person name="Nakayama K."/>
            <person name="Satake H."/>
        </authorList>
    </citation>
    <scope>NUCLEOTIDE SEQUENCE</scope>
</reference>
<keyword evidence="4" id="KW-1185">Reference proteome</keyword>
<proteinExistence type="predicted"/>
<dbReference type="PANTHER" id="PTHR11439:SF483">
    <property type="entry name" value="PEPTIDE SYNTHASE GLIP-LIKE, PUTATIVE (AFU_ORTHOLOGUE AFUA_3G12920)-RELATED"/>
    <property type="match status" value="1"/>
</dbReference>
<keyword evidence="1" id="KW-0472">Membrane</keyword>
<dbReference type="Pfam" id="PF25597">
    <property type="entry name" value="SH3_retrovirus"/>
    <property type="match status" value="1"/>
</dbReference>
<comment type="caution">
    <text evidence="3">The sequence shown here is derived from an EMBL/GenBank/DDBJ whole genome shotgun (WGS) entry which is preliminary data.</text>
</comment>
<evidence type="ECO:0000259" key="2">
    <source>
        <dbReference type="Pfam" id="PF25597"/>
    </source>
</evidence>
<reference evidence="3" key="2">
    <citation type="submission" date="2022-01" db="EMBL/GenBank/DDBJ databases">
        <authorList>
            <person name="Yamashiro T."/>
            <person name="Shiraishi A."/>
            <person name="Satake H."/>
            <person name="Nakayama K."/>
        </authorList>
    </citation>
    <scope>NUCLEOTIDE SEQUENCE</scope>
</reference>
<evidence type="ECO:0000313" key="3">
    <source>
        <dbReference type="EMBL" id="GJT17559.1"/>
    </source>
</evidence>
<sequence length="439" mass="49094">MSMQRSLAMVIINWVTLLLRVYYVEGLKAPPISVGQFCDGMVEVKISITIQLKTENTNTEVLHTLHMDLCGPMRTESINGKNVLGTPQPERRFCRKTEPDLWKLLVLCSIFAKAPLFLWAEAVATACYTLNRSLDLGLSTNVFDDVVKKKLKAKADIGIFVGYAPTKKAYRIYNKRTRKIQETVHVAFDELYREVRSSRSALVKDTEPTCVLPYKEPAHGRENAFLMAMNEGLSMLVYQKDFVGSRASPLACPVPTSREALYGLTTSSYCAVSIFIKPIPNYASGNLEKKFGLTHAHPLTLQWRSVPNLDEDKGRKGLIDPTRFVIQAKPYGHAPYLQSSGSFGTFKGCLTPEKSTSGSAQFSWTRLVSWSSKKQKSTAISTTEAEYIALSGCCAQILWMRSQLRDYGFAFNKIPMYCDNQSAIALCCNLVFKLALQAH</sequence>
<keyword evidence="1" id="KW-1133">Transmembrane helix</keyword>
<dbReference type="Proteomes" id="UP001151760">
    <property type="component" value="Unassembled WGS sequence"/>
</dbReference>
<dbReference type="PANTHER" id="PTHR11439">
    <property type="entry name" value="GAG-POL-RELATED RETROTRANSPOSON"/>
    <property type="match status" value="1"/>
</dbReference>
<feature type="transmembrane region" description="Helical" evidence="1">
    <location>
        <begin position="6"/>
        <end position="23"/>
    </location>
</feature>
<dbReference type="CDD" id="cd09272">
    <property type="entry name" value="RNase_HI_RT_Ty1"/>
    <property type="match status" value="1"/>
</dbReference>
<organism evidence="3 4">
    <name type="scientific">Tanacetum coccineum</name>
    <dbReference type="NCBI Taxonomy" id="301880"/>
    <lineage>
        <taxon>Eukaryota</taxon>
        <taxon>Viridiplantae</taxon>
        <taxon>Streptophyta</taxon>
        <taxon>Embryophyta</taxon>
        <taxon>Tracheophyta</taxon>
        <taxon>Spermatophyta</taxon>
        <taxon>Magnoliopsida</taxon>
        <taxon>eudicotyledons</taxon>
        <taxon>Gunneridae</taxon>
        <taxon>Pentapetalae</taxon>
        <taxon>asterids</taxon>
        <taxon>campanulids</taxon>
        <taxon>Asterales</taxon>
        <taxon>Asteraceae</taxon>
        <taxon>Asteroideae</taxon>
        <taxon>Anthemideae</taxon>
        <taxon>Anthemidinae</taxon>
        <taxon>Tanacetum</taxon>
    </lineage>
</organism>
<dbReference type="InterPro" id="IPR057670">
    <property type="entry name" value="SH3_retrovirus"/>
</dbReference>
<feature type="domain" description="Retroviral polymerase SH3-like" evidence="2">
    <location>
        <begin position="148"/>
        <end position="191"/>
    </location>
</feature>
<evidence type="ECO:0000256" key="1">
    <source>
        <dbReference type="SAM" id="Phobius"/>
    </source>
</evidence>
<protein>
    <submittedName>
        <fullName evidence="3">Retrovirus-related pol polyprotein from transposon TNT 1-94</fullName>
    </submittedName>
</protein>
<dbReference type="EMBL" id="BQNB010013567">
    <property type="protein sequence ID" value="GJT17559.1"/>
    <property type="molecule type" value="Genomic_DNA"/>
</dbReference>
<evidence type="ECO:0000313" key="4">
    <source>
        <dbReference type="Proteomes" id="UP001151760"/>
    </source>
</evidence>
<name>A0ABQ5BXG3_9ASTR</name>
<gene>
    <name evidence="3" type="ORF">Tco_0876265</name>
</gene>
<accession>A0ABQ5BXG3</accession>
<keyword evidence="1" id="KW-0812">Transmembrane</keyword>